<reference evidence="1 2" key="1">
    <citation type="submission" date="2021-06" db="EMBL/GenBank/DDBJ databases">
        <authorList>
            <person name="Kallberg Y."/>
            <person name="Tangrot J."/>
            <person name="Rosling A."/>
        </authorList>
    </citation>
    <scope>NUCLEOTIDE SEQUENCE [LARGE SCALE GENOMIC DNA]</scope>
    <source>
        <strain evidence="1 2">120-4 pot B 10/14</strain>
    </source>
</reference>
<evidence type="ECO:0000313" key="1">
    <source>
        <dbReference type="EMBL" id="CAG8833778.1"/>
    </source>
</evidence>
<name>A0ABN7WJP1_GIGMA</name>
<keyword evidence="2" id="KW-1185">Reference proteome</keyword>
<proteinExistence type="predicted"/>
<dbReference type="EMBL" id="CAJVQB010048039">
    <property type="protein sequence ID" value="CAG8833778.1"/>
    <property type="molecule type" value="Genomic_DNA"/>
</dbReference>
<protein>
    <submittedName>
        <fullName evidence="1">23911_t:CDS:1</fullName>
    </submittedName>
</protein>
<accession>A0ABN7WJP1</accession>
<dbReference type="Proteomes" id="UP000789901">
    <property type="component" value="Unassembled WGS sequence"/>
</dbReference>
<sequence>KNYKMLQQVMKLLISELHSLVVNGLEDSSRTKWKVQFYFSSDWKFMAIILGIEKDMNQLKDEFFNNSTLTLLSKHTKPPLLSMIPLNYYVFNELCIMLQIWDRLWKLVIQELKSKNRYNTHTRAIISMEMKEFHMQSWSYTPLIGGNKEKVLCDFNFDFIFSEERAILITRL</sequence>
<feature type="non-terminal residue" evidence="1">
    <location>
        <position position="1"/>
    </location>
</feature>
<comment type="caution">
    <text evidence="1">The sequence shown here is derived from an EMBL/GenBank/DDBJ whole genome shotgun (WGS) entry which is preliminary data.</text>
</comment>
<organism evidence="1 2">
    <name type="scientific">Gigaspora margarita</name>
    <dbReference type="NCBI Taxonomy" id="4874"/>
    <lineage>
        <taxon>Eukaryota</taxon>
        <taxon>Fungi</taxon>
        <taxon>Fungi incertae sedis</taxon>
        <taxon>Mucoromycota</taxon>
        <taxon>Glomeromycotina</taxon>
        <taxon>Glomeromycetes</taxon>
        <taxon>Diversisporales</taxon>
        <taxon>Gigasporaceae</taxon>
        <taxon>Gigaspora</taxon>
    </lineage>
</organism>
<gene>
    <name evidence="1" type="ORF">GMARGA_LOCUS31723</name>
</gene>
<evidence type="ECO:0000313" key="2">
    <source>
        <dbReference type="Proteomes" id="UP000789901"/>
    </source>
</evidence>